<protein>
    <recommendedName>
        <fullName evidence="5">SLC12A transporter C-terminal domain-containing protein</fullName>
    </recommendedName>
</protein>
<name>A0A813LJZ4_POLGL</name>
<proteinExistence type="predicted"/>
<dbReference type="GO" id="GO:0016020">
    <property type="term" value="C:membrane"/>
    <property type="evidence" value="ECO:0007669"/>
    <property type="project" value="UniProtKB-SubCell"/>
</dbReference>
<evidence type="ECO:0000256" key="1">
    <source>
        <dbReference type="ARBA" id="ARBA00004141"/>
    </source>
</evidence>
<dbReference type="InterPro" id="IPR018491">
    <property type="entry name" value="SLC12_C"/>
</dbReference>
<dbReference type="AlphaFoldDB" id="A0A813LJZ4"/>
<feature type="domain" description="SLC12A transporter C-terminal" evidence="5">
    <location>
        <begin position="176"/>
        <end position="229"/>
    </location>
</feature>
<keyword evidence="2" id="KW-0812">Transmembrane</keyword>
<feature type="domain" description="SLC12A transporter C-terminal" evidence="5">
    <location>
        <begin position="49"/>
        <end position="136"/>
    </location>
</feature>
<dbReference type="PANTHER" id="PTHR11827:SF72">
    <property type="entry name" value="GH08340P"/>
    <property type="match status" value="1"/>
</dbReference>
<keyword evidence="3" id="KW-1133">Transmembrane helix</keyword>
<dbReference type="Proteomes" id="UP000626109">
    <property type="component" value="Unassembled WGS sequence"/>
</dbReference>
<organism evidence="6 7">
    <name type="scientific">Polarella glacialis</name>
    <name type="common">Dinoflagellate</name>
    <dbReference type="NCBI Taxonomy" id="89957"/>
    <lineage>
        <taxon>Eukaryota</taxon>
        <taxon>Sar</taxon>
        <taxon>Alveolata</taxon>
        <taxon>Dinophyceae</taxon>
        <taxon>Suessiales</taxon>
        <taxon>Suessiaceae</taxon>
        <taxon>Polarella</taxon>
    </lineage>
</organism>
<evidence type="ECO:0000313" key="6">
    <source>
        <dbReference type="EMBL" id="CAE8731470.1"/>
    </source>
</evidence>
<evidence type="ECO:0000313" key="7">
    <source>
        <dbReference type="Proteomes" id="UP000626109"/>
    </source>
</evidence>
<dbReference type="PANTHER" id="PTHR11827">
    <property type="entry name" value="SOLUTE CARRIER FAMILY 12, CATION COTRANSPORTERS"/>
    <property type="match status" value="1"/>
</dbReference>
<keyword evidence="4" id="KW-0472">Membrane</keyword>
<dbReference type="InterPro" id="IPR004842">
    <property type="entry name" value="SLC12A_fam"/>
</dbReference>
<dbReference type="GO" id="GO:0015377">
    <property type="term" value="F:chloride:monoatomic cation symporter activity"/>
    <property type="evidence" value="ECO:0007669"/>
    <property type="project" value="InterPro"/>
</dbReference>
<evidence type="ECO:0000256" key="3">
    <source>
        <dbReference type="ARBA" id="ARBA00022989"/>
    </source>
</evidence>
<dbReference type="Pfam" id="PF03522">
    <property type="entry name" value="SLC12"/>
    <property type="match status" value="2"/>
</dbReference>
<dbReference type="EMBL" id="CAJNNW010036012">
    <property type="protein sequence ID" value="CAE8731470.1"/>
    <property type="molecule type" value="Genomic_DNA"/>
</dbReference>
<comment type="subcellular location">
    <subcellularLocation>
        <location evidence="1">Membrane</location>
        <topology evidence="1">Multi-pass membrane protein</topology>
    </subcellularLocation>
</comment>
<evidence type="ECO:0000259" key="5">
    <source>
        <dbReference type="Pfam" id="PF03522"/>
    </source>
</evidence>
<comment type="caution">
    <text evidence="6">The sequence shown here is derived from an EMBL/GenBank/DDBJ whole genome shotgun (WGS) entry which is preliminary data.</text>
</comment>
<evidence type="ECO:0000256" key="4">
    <source>
        <dbReference type="ARBA" id="ARBA00023136"/>
    </source>
</evidence>
<evidence type="ECO:0000256" key="2">
    <source>
        <dbReference type="ARBA" id="ARBA00022692"/>
    </source>
</evidence>
<accession>A0A813LJZ4</accession>
<reference evidence="6" key="1">
    <citation type="submission" date="2021-02" db="EMBL/GenBank/DDBJ databases">
        <authorList>
            <person name="Dougan E. K."/>
            <person name="Rhodes N."/>
            <person name="Thang M."/>
            <person name="Chan C."/>
        </authorList>
    </citation>
    <scope>NUCLEOTIDE SEQUENCE</scope>
</reference>
<sequence>MDGIKFRVALKALIQLEDSQYQHVNWRPQMLLLYRIGRGQTGEHHEEILRFSSQLRKGRGFCVVACVLESEEHDQAARDQASAEKEVIKGIMKAEGIEGFAEVVVAPNWNEGTNYIIQLTGIGGLVPNTVMLEWPESGSLGLMDDTTAQDFVKILSHANSADKAVLAAKGLTDMPQEELAEGTIDVWWMIHDGGFLILLSWILMQHRTWRKCHIRVFTLAEDVSAEEAKAAGERLTKTLRERNLFDVDVEVILADDEMIEPYTYDWTLRVEDRHQFLSRLHPGTGRVEHRESIPLEIDDLFALEEDGLHSEPRSDEDSVAEASRGHVLVSDCRAEHPGSATRSIRHHCLGASSSPPVATGFLLQAEGAEVAPQALPTSVAQRTPPSASLDSCRKLNQMILSRSSKAQLVVMNLPDQWGTDRDAARDFMTYCDTLTHALSRVLFVHSSGHEVFDISY</sequence>
<gene>
    <name evidence="6" type="ORF">PGLA2088_LOCUS46023</name>
</gene>